<dbReference type="GO" id="GO:2000134">
    <property type="term" value="P:negative regulation of G1/S transition of mitotic cell cycle"/>
    <property type="evidence" value="ECO:0007669"/>
    <property type="project" value="TreeGrafter"/>
</dbReference>
<evidence type="ECO:0000256" key="7">
    <source>
        <dbReference type="ARBA" id="ARBA00023163"/>
    </source>
</evidence>
<evidence type="ECO:0000256" key="8">
    <source>
        <dbReference type="ARBA" id="ARBA00023242"/>
    </source>
</evidence>
<organism evidence="15 16">
    <name type="scientific">Sinocyclocheilus rhinocerous</name>
    <dbReference type="NCBI Taxonomy" id="307959"/>
    <lineage>
        <taxon>Eukaryota</taxon>
        <taxon>Metazoa</taxon>
        <taxon>Chordata</taxon>
        <taxon>Craniata</taxon>
        <taxon>Vertebrata</taxon>
        <taxon>Euteleostomi</taxon>
        <taxon>Actinopterygii</taxon>
        <taxon>Neopterygii</taxon>
        <taxon>Teleostei</taxon>
        <taxon>Ostariophysi</taxon>
        <taxon>Cypriniformes</taxon>
        <taxon>Cyprinidae</taxon>
        <taxon>Cyprininae</taxon>
        <taxon>Sinocyclocheilus</taxon>
    </lineage>
</organism>
<dbReference type="Pfam" id="PF01858">
    <property type="entry name" value="RB_A"/>
    <property type="match status" value="1"/>
</dbReference>
<dbReference type="GO" id="GO:0031175">
    <property type="term" value="P:neuron projection development"/>
    <property type="evidence" value="ECO:0007669"/>
    <property type="project" value="TreeGrafter"/>
</dbReference>
<keyword evidence="8" id="KW-0539">Nucleus</keyword>
<feature type="compositionally biased region" description="Polar residues" evidence="10">
    <location>
        <begin position="732"/>
        <end position="752"/>
    </location>
</feature>
<evidence type="ECO:0000256" key="4">
    <source>
        <dbReference type="ARBA" id="ARBA00022553"/>
    </source>
</evidence>
<keyword evidence="5" id="KW-0156">Chromatin regulator</keyword>
<evidence type="ECO:0000256" key="5">
    <source>
        <dbReference type="ARBA" id="ARBA00022853"/>
    </source>
</evidence>
<dbReference type="FunFam" id="1.10.472.10:FF:000033">
    <property type="entry name" value="retinoblastoma-associated protein isoform X1"/>
    <property type="match status" value="1"/>
</dbReference>
<feature type="domain" description="Retinoblastoma-associated protein N-terminal" evidence="12">
    <location>
        <begin position="13"/>
        <end position="134"/>
    </location>
</feature>
<feature type="compositionally biased region" description="Basic and acidic residues" evidence="10">
    <location>
        <begin position="753"/>
        <end position="770"/>
    </location>
</feature>
<dbReference type="CDD" id="cd20599">
    <property type="entry name" value="CYCLIN_RB"/>
    <property type="match status" value="1"/>
</dbReference>
<evidence type="ECO:0000256" key="3">
    <source>
        <dbReference type="ARBA" id="ARBA00022491"/>
    </source>
</evidence>
<feature type="domain" description="Cyclin-like" evidence="11">
    <location>
        <begin position="511"/>
        <end position="612"/>
    </location>
</feature>
<dbReference type="PANTHER" id="PTHR13742:SF36">
    <property type="entry name" value="RETINOBLASTOMA-ASSOCIATED PROTEIN"/>
    <property type="match status" value="1"/>
</dbReference>
<feature type="domain" description="Retinoblastoma-associated protein C-terminal" evidence="14">
    <location>
        <begin position="619"/>
        <end position="770"/>
    </location>
</feature>
<proteinExistence type="inferred from homology"/>
<dbReference type="Pfam" id="PF08934">
    <property type="entry name" value="Rb_C"/>
    <property type="match status" value="1"/>
</dbReference>
<reference evidence="15" key="2">
    <citation type="submission" date="2025-09" db="UniProtKB">
        <authorList>
            <consortium name="Ensembl"/>
        </authorList>
    </citation>
    <scope>IDENTIFICATION</scope>
</reference>
<keyword evidence="9" id="KW-0131">Cell cycle</keyword>
<dbReference type="InterPro" id="IPR015030">
    <property type="entry name" value="RB_C"/>
</dbReference>
<evidence type="ECO:0000313" key="15">
    <source>
        <dbReference type="Ensembl" id="ENSSRHP00000063864.1"/>
    </source>
</evidence>
<dbReference type="SUPFAM" id="SSF47954">
    <property type="entry name" value="Cyclin-like"/>
    <property type="match status" value="2"/>
</dbReference>
<dbReference type="Gene3D" id="1.10.472.140">
    <property type="match status" value="1"/>
</dbReference>
<keyword evidence="16" id="KW-1185">Reference proteome</keyword>
<dbReference type="GO" id="GO:0006357">
    <property type="term" value="P:regulation of transcription by RNA polymerase II"/>
    <property type="evidence" value="ECO:0007669"/>
    <property type="project" value="InterPro"/>
</dbReference>
<feature type="region of interest" description="Disordered" evidence="10">
    <location>
        <begin position="704"/>
        <end position="770"/>
    </location>
</feature>
<evidence type="ECO:0000256" key="2">
    <source>
        <dbReference type="ARBA" id="ARBA00009475"/>
    </source>
</evidence>
<dbReference type="GO" id="GO:0000977">
    <property type="term" value="F:RNA polymerase II transcription regulatory region sequence-specific DNA binding"/>
    <property type="evidence" value="ECO:0007669"/>
    <property type="project" value="TreeGrafter"/>
</dbReference>
<evidence type="ECO:0000256" key="1">
    <source>
        <dbReference type="ARBA" id="ARBA00004123"/>
    </source>
</evidence>
<dbReference type="InterPro" id="IPR028309">
    <property type="entry name" value="RB_fam"/>
</dbReference>
<comment type="subcellular location">
    <subcellularLocation>
        <location evidence="1">Nucleus</location>
    </subcellularLocation>
</comment>
<keyword evidence="3" id="KW-0678">Repressor</keyword>
<protein>
    <submittedName>
        <fullName evidence="15">Retinoblastoma-associated protein-like</fullName>
    </submittedName>
</protein>
<dbReference type="Gene3D" id="1.10.472.10">
    <property type="entry name" value="Cyclin-like"/>
    <property type="match status" value="2"/>
</dbReference>
<dbReference type="GO" id="GO:0000785">
    <property type="term" value="C:chromatin"/>
    <property type="evidence" value="ECO:0007669"/>
    <property type="project" value="TreeGrafter"/>
</dbReference>
<dbReference type="Pfam" id="PF01857">
    <property type="entry name" value="RB_B"/>
    <property type="match status" value="1"/>
</dbReference>
<keyword evidence="6" id="KW-0805">Transcription regulation</keyword>
<evidence type="ECO:0000259" key="12">
    <source>
        <dbReference type="SMART" id="SM01367"/>
    </source>
</evidence>
<dbReference type="GO" id="GO:0006325">
    <property type="term" value="P:chromatin organization"/>
    <property type="evidence" value="ECO:0007669"/>
    <property type="project" value="UniProtKB-KW"/>
</dbReference>
<dbReference type="Gene3D" id="6.10.140.1380">
    <property type="match status" value="1"/>
</dbReference>
<dbReference type="InterPro" id="IPR036915">
    <property type="entry name" value="Cyclin-like_sf"/>
</dbReference>
<dbReference type="GO" id="GO:0035189">
    <property type="term" value="C:Rb-E2F complex"/>
    <property type="evidence" value="ECO:0007669"/>
    <property type="project" value="TreeGrafter"/>
</dbReference>
<dbReference type="GO" id="GO:0048667">
    <property type="term" value="P:cell morphogenesis involved in neuron differentiation"/>
    <property type="evidence" value="ECO:0007669"/>
    <property type="project" value="TreeGrafter"/>
</dbReference>
<dbReference type="SMART" id="SM01367">
    <property type="entry name" value="DUF3452"/>
    <property type="match status" value="1"/>
</dbReference>
<dbReference type="InterPro" id="IPR002720">
    <property type="entry name" value="RB_A"/>
</dbReference>
<dbReference type="FunFam" id="1.10.472.10:FF:000039">
    <property type="entry name" value="RB transcriptional corepressor 1"/>
    <property type="match status" value="1"/>
</dbReference>
<keyword evidence="4" id="KW-0597">Phosphoprotein</keyword>
<dbReference type="SMART" id="SM00385">
    <property type="entry name" value="CYCLIN"/>
    <property type="match status" value="1"/>
</dbReference>
<gene>
    <name evidence="15" type="primary">LOC107718950</name>
</gene>
<evidence type="ECO:0000256" key="10">
    <source>
        <dbReference type="SAM" id="MobiDB-lite"/>
    </source>
</evidence>
<dbReference type="SMART" id="SM01369">
    <property type="entry name" value="Rb_C"/>
    <property type="match status" value="1"/>
</dbReference>
<dbReference type="InterPro" id="IPR002719">
    <property type="entry name" value="RB_B"/>
</dbReference>
<dbReference type="PANTHER" id="PTHR13742">
    <property type="entry name" value="RETINOBLASTOMA-ASSOCIATED PROTEIN RB -RELATED"/>
    <property type="match status" value="1"/>
</dbReference>
<keyword evidence="7" id="KW-0804">Transcription</keyword>
<dbReference type="Ensembl" id="ENSSRHT00000065634.1">
    <property type="protein sequence ID" value="ENSSRHP00000063864.1"/>
    <property type="gene ID" value="ENSSRHG00000030849.1"/>
</dbReference>
<dbReference type="InterPro" id="IPR024599">
    <property type="entry name" value="RB_N"/>
</dbReference>
<dbReference type="SMART" id="SM01368">
    <property type="entry name" value="RB_A"/>
    <property type="match status" value="1"/>
</dbReference>
<feature type="region of interest" description="Disordered" evidence="10">
    <location>
        <begin position="470"/>
        <end position="492"/>
    </location>
</feature>
<dbReference type="AlphaFoldDB" id="A0A673KKI4"/>
<evidence type="ECO:0000259" key="14">
    <source>
        <dbReference type="SMART" id="SM01369"/>
    </source>
</evidence>
<evidence type="ECO:0000313" key="16">
    <source>
        <dbReference type="Proteomes" id="UP000472270"/>
    </source>
</evidence>
<feature type="domain" description="Retinoblastoma-associated protein A-box" evidence="13">
    <location>
        <begin position="235"/>
        <end position="436"/>
    </location>
</feature>
<dbReference type="InterPro" id="IPR013763">
    <property type="entry name" value="Cyclin-like_dom"/>
</dbReference>
<evidence type="ECO:0000259" key="13">
    <source>
        <dbReference type="SMART" id="SM01368"/>
    </source>
</evidence>
<comment type="similarity">
    <text evidence="2">Belongs to the retinoblastoma protein (RB) family.</text>
</comment>
<accession>A0A673KKI4</accession>
<evidence type="ECO:0000256" key="6">
    <source>
        <dbReference type="ARBA" id="ARBA00023015"/>
    </source>
</evidence>
<evidence type="ECO:0000259" key="11">
    <source>
        <dbReference type="SMART" id="SM00385"/>
    </source>
</evidence>
<sequence length="770" mass="87952">MPYSNRHQWGACLFIAGMELDGISLTFTQFLKVVGLSVKQFISLVRKMDVNVDTISPKVNTALKRLENKYNVTLALYQRFLLSGSGYDSVSSCPHCHFLFLCHLSCTGTFLQMEDDLVIAFQLLLCVLEFFTKRFTPSLLQSPYSEFSLPSCARRQQGKNIVNDSLRNFMKPFPHRLWIETLSKQYEELYHKNKDFDARLFLVDDETLSPNKTEVEMTPRKNLSGDDVAIPVPQTPIRAAMNSIQQLRVDLTSASDQPSSNLLVYYKNCTVDPTEEIRKRVEELGQVFIKRFAQAVGQHCEGLGRKRFNLGAQLYYKVMESMLTSVSLNETFNHIIYKLLNNAAFHTSLLACALEVVMATYVGKSFLVDSVETDLCFPWILDVFQLPAFDFYKVIESFIKAEPTLKHDMMKHLEQCEHVIMESLAWKADSPLFDLLKQSREEGPGEQAEPPATLNQPLHHNHTAADLYLSPVRPSHQPPATEAEPPTPGTKALRSDSLSLFYKKLYRMAYMRLKTLFSHLLTSHPELEPIIWTLLQHTLQNEYELMRDRHLDQLIMSAMYAICKVKNVDLRFKTIVTAYKEMPNTNQETFKRVLIREGQYDSIIVFYNLVFMQKLKTNILQYSSPRPPPLSPIPRIPCSPYKNSPLRVPGSNNVYVSPLKSSRMSPVVMTPRSRILISIGESFGSADKFQKINEMVSSTNWSLKRSLNGGSAPKPLKRLRFDMDGQDEADGSKSSGESTLIQKLAEMSSTRTRMQEQKLKEESVKEHPEP</sequence>
<dbReference type="Proteomes" id="UP000472270">
    <property type="component" value="Unassembled WGS sequence"/>
</dbReference>
<evidence type="ECO:0000256" key="9">
    <source>
        <dbReference type="ARBA" id="ARBA00023306"/>
    </source>
</evidence>
<name>A0A673KKI4_9TELE</name>
<reference evidence="15" key="1">
    <citation type="submission" date="2025-08" db="UniProtKB">
        <authorList>
            <consortium name="Ensembl"/>
        </authorList>
    </citation>
    <scope>IDENTIFICATION</scope>
</reference>
<dbReference type="Gene3D" id="6.10.250.530">
    <property type="match status" value="1"/>
</dbReference>